<dbReference type="PIRSF" id="PIRSF002741">
    <property type="entry name" value="MppA"/>
    <property type="match status" value="1"/>
</dbReference>
<reference evidence="3 4" key="1">
    <citation type="submission" date="2024-09" db="EMBL/GenBank/DDBJ databases">
        <authorList>
            <person name="Pan X."/>
        </authorList>
    </citation>
    <scope>NUCLEOTIDE SEQUENCE [LARGE SCALE GENOMIC DNA]</scope>
    <source>
        <strain evidence="3 4">B2969</strain>
    </source>
</reference>
<feature type="domain" description="Solute-binding protein family 5" evidence="2">
    <location>
        <begin position="85"/>
        <end position="440"/>
    </location>
</feature>
<feature type="signal peptide" evidence="1">
    <location>
        <begin position="1"/>
        <end position="25"/>
    </location>
</feature>
<evidence type="ECO:0000313" key="3">
    <source>
        <dbReference type="EMBL" id="MFH8252759.1"/>
    </source>
</evidence>
<evidence type="ECO:0000313" key="4">
    <source>
        <dbReference type="Proteomes" id="UP001610861"/>
    </source>
</evidence>
<dbReference type="SUPFAM" id="SSF53850">
    <property type="entry name" value="Periplasmic binding protein-like II"/>
    <property type="match status" value="1"/>
</dbReference>
<name>A0ABW7QCZ6_9MICO</name>
<gene>
    <name evidence="3" type="ORF">ACH3VR_20500</name>
</gene>
<dbReference type="InterPro" id="IPR039424">
    <property type="entry name" value="SBP_5"/>
</dbReference>
<dbReference type="InterPro" id="IPR000914">
    <property type="entry name" value="SBP_5_dom"/>
</dbReference>
<evidence type="ECO:0000256" key="1">
    <source>
        <dbReference type="SAM" id="SignalP"/>
    </source>
</evidence>
<dbReference type="Gene3D" id="3.10.105.10">
    <property type="entry name" value="Dipeptide-binding Protein, Domain 3"/>
    <property type="match status" value="1"/>
</dbReference>
<dbReference type="EMBL" id="JBIQWL010000012">
    <property type="protein sequence ID" value="MFH8252759.1"/>
    <property type="molecule type" value="Genomic_DNA"/>
</dbReference>
<sequence length="531" mass="54278">MNSKKRSALALVGVVATATTLAACAGGGSGGSSSSGDVVDGKTFTMTMVADPGALDPQLSAVSALFQLTQFAYDNLVSVDADGAIQSQLATDWSVDGTTVTFTIGDGITCSDGSEFTAQTAADNITWIADPANQSPFLGSYMPVVSDAKADGSTLTVTLAAPAPFALQGFANVPMVCDAGLTDRSQLADATLGTGPYVLTEAVSGDHYTYELNKDYAWGPGGATAKQKGLPAEIVARIIPNETTSANLLMSGEVNAAQIVGPDAKRLEAAKLYSVGIEALLGEQWYNQNAGHVTSDPAVRMALTQAVDLAELQKVVTSGTGAPAKRLTVIPPSACTYDAVSGNVPAQDLDAAKAALDDAGWVAGADGVREKDGQKLAITFLYANTLGTGGAAGAELVTKAWQDLGFQVDAAENDSTTITGALFGTGAWDVAWVPLNVSNPDQVVGFVSGPVSPDGTNFAGIQNADYEAGVAKAMQLQGTDGCDTWADAEAALFTAADVVPFANSVIPTFGKGAEFEMTGQIIPTSIRMLAQ</sequence>
<dbReference type="PROSITE" id="PS51257">
    <property type="entry name" value="PROKAR_LIPOPROTEIN"/>
    <property type="match status" value="1"/>
</dbReference>
<dbReference type="PANTHER" id="PTHR30290">
    <property type="entry name" value="PERIPLASMIC BINDING COMPONENT OF ABC TRANSPORTER"/>
    <property type="match status" value="1"/>
</dbReference>
<evidence type="ECO:0000259" key="2">
    <source>
        <dbReference type="Pfam" id="PF00496"/>
    </source>
</evidence>
<dbReference type="CDD" id="cd00995">
    <property type="entry name" value="PBP2_NikA_DppA_OppA_like"/>
    <property type="match status" value="1"/>
</dbReference>
<dbReference type="Pfam" id="PF00496">
    <property type="entry name" value="SBP_bac_5"/>
    <property type="match status" value="1"/>
</dbReference>
<dbReference type="Proteomes" id="UP001610861">
    <property type="component" value="Unassembled WGS sequence"/>
</dbReference>
<comment type="caution">
    <text evidence="3">The sequence shown here is derived from an EMBL/GenBank/DDBJ whole genome shotgun (WGS) entry which is preliminary data.</text>
</comment>
<accession>A0ABW7QCZ6</accession>
<keyword evidence="4" id="KW-1185">Reference proteome</keyword>
<protein>
    <submittedName>
        <fullName evidence="3">ABC transporter substrate-binding protein</fullName>
    </submittedName>
</protein>
<proteinExistence type="predicted"/>
<dbReference type="Gene3D" id="3.40.190.10">
    <property type="entry name" value="Periplasmic binding protein-like II"/>
    <property type="match status" value="1"/>
</dbReference>
<feature type="chain" id="PRO_5046716686" evidence="1">
    <location>
        <begin position="26"/>
        <end position="531"/>
    </location>
</feature>
<organism evidence="3 4">
    <name type="scientific">Microbacterium alkaliflavum</name>
    <dbReference type="NCBI Taxonomy" id="3248839"/>
    <lineage>
        <taxon>Bacteria</taxon>
        <taxon>Bacillati</taxon>
        <taxon>Actinomycetota</taxon>
        <taxon>Actinomycetes</taxon>
        <taxon>Micrococcales</taxon>
        <taxon>Microbacteriaceae</taxon>
        <taxon>Microbacterium</taxon>
    </lineage>
</organism>
<dbReference type="RefSeq" id="WP_397558190.1">
    <property type="nucleotide sequence ID" value="NZ_JBIQWL010000012.1"/>
</dbReference>
<keyword evidence="1" id="KW-0732">Signal</keyword>
<dbReference type="InterPro" id="IPR030678">
    <property type="entry name" value="Peptide/Ni-bd"/>
</dbReference>